<feature type="transmembrane region" description="Helical" evidence="7">
    <location>
        <begin position="183"/>
        <end position="212"/>
    </location>
</feature>
<dbReference type="InterPro" id="IPR002524">
    <property type="entry name" value="Cation_efflux"/>
</dbReference>
<dbReference type="EMBL" id="JAHVHU010000011">
    <property type="protein sequence ID" value="MBY5959087.1"/>
    <property type="molecule type" value="Genomic_DNA"/>
</dbReference>
<name>A0A953I0M1_9BACT</name>
<dbReference type="GO" id="GO:0016020">
    <property type="term" value="C:membrane"/>
    <property type="evidence" value="ECO:0007669"/>
    <property type="project" value="UniProtKB-SubCell"/>
</dbReference>
<protein>
    <submittedName>
        <fullName evidence="9">Cation diffusion facilitator family transporter</fullName>
    </submittedName>
</protein>
<comment type="subcellular location">
    <subcellularLocation>
        <location evidence="1">Membrane</location>
        <topology evidence="1">Multi-pass membrane protein</topology>
    </subcellularLocation>
</comment>
<evidence type="ECO:0000313" key="9">
    <source>
        <dbReference type="EMBL" id="MBY5959087.1"/>
    </source>
</evidence>
<dbReference type="InterPro" id="IPR058533">
    <property type="entry name" value="Cation_efflux_TM"/>
</dbReference>
<keyword evidence="5 7" id="KW-1133">Transmembrane helix</keyword>
<evidence type="ECO:0000256" key="7">
    <source>
        <dbReference type="SAM" id="Phobius"/>
    </source>
</evidence>
<dbReference type="AlphaFoldDB" id="A0A953I0M1"/>
<dbReference type="InterPro" id="IPR050291">
    <property type="entry name" value="CDF_Transporter"/>
</dbReference>
<evidence type="ECO:0000256" key="3">
    <source>
        <dbReference type="ARBA" id="ARBA00022448"/>
    </source>
</evidence>
<gene>
    <name evidence="9" type="ORF">KUV50_13125</name>
</gene>
<dbReference type="SUPFAM" id="SSF161111">
    <property type="entry name" value="Cation efflux protein transmembrane domain-like"/>
    <property type="match status" value="1"/>
</dbReference>
<reference evidence="9" key="1">
    <citation type="submission" date="2021-06" db="EMBL/GenBank/DDBJ databases">
        <title>44 bacteria genomes isolated from Dapeng, Shenzhen.</title>
        <authorList>
            <person name="Zheng W."/>
            <person name="Yu S."/>
            <person name="Huang Y."/>
        </authorList>
    </citation>
    <scope>NUCLEOTIDE SEQUENCE</scope>
    <source>
        <strain evidence="9">DP5N28-2</strain>
    </source>
</reference>
<evidence type="ECO:0000256" key="2">
    <source>
        <dbReference type="ARBA" id="ARBA00008114"/>
    </source>
</evidence>
<keyword evidence="3" id="KW-0813">Transport</keyword>
<feature type="transmembrane region" description="Helical" evidence="7">
    <location>
        <begin position="23"/>
        <end position="41"/>
    </location>
</feature>
<dbReference type="PANTHER" id="PTHR43840:SF15">
    <property type="entry name" value="MITOCHONDRIAL METAL TRANSPORTER 1-RELATED"/>
    <property type="match status" value="1"/>
</dbReference>
<dbReference type="GO" id="GO:0008324">
    <property type="term" value="F:monoatomic cation transmembrane transporter activity"/>
    <property type="evidence" value="ECO:0007669"/>
    <property type="project" value="InterPro"/>
</dbReference>
<keyword evidence="6 7" id="KW-0472">Membrane</keyword>
<dbReference type="RefSeq" id="WP_222580618.1">
    <property type="nucleotide sequence ID" value="NZ_JAHVHU010000011.1"/>
</dbReference>
<evidence type="ECO:0000256" key="6">
    <source>
        <dbReference type="ARBA" id="ARBA00023136"/>
    </source>
</evidence>
<feature type="domain" description="Cation efflux protein transmembrane" evidence="8">
    <location>
        <begin position="31"/>
        <end position="227"/>
    </location>
</feature>
<evidence type="ECO:0000256" key="5">
    <source>
        <dbReference type="ARBA" id="ARBA00022989"/>
    </source>
</evidence>
<comment type="similarity">
    <text evidence="2">Belongs to the cation diffusion facilitator (CDF) transporter (TC 2.A.4) family.</text>
</comment>
<comment type="caution">
    <text evidence="9">The sequence shown here is derived from an EMBL/GenBank/DDBJ whole genome shotgun (WGS) entry which is preliminary data.</text>
</comment>
<evidence type="ECO:0000256" key="4">
    <source>
        <dbReference type="ARBA" id="ARBA00022692"/>
    </source>
</evidence>
<dbReference type="Proteomes" id="UP000753961">
    <property type="component" value="Unassembled WGS sequence"/>
</dbReference>
<sequence length="327" mass="37384">MKNLTSFEYPDQLQKELRKAKKLEWITLVYLISVVVLMYLVMGSSQAMKTAWLEDALSTLPAISFLIAYRFYNKKPNKDFPYGYHRIYGIAFLTGSLALFLMGSYLLIDSSMALIKAEKPSIGSIFILGHQVWMGWMMIGVLLYSSLPAMWLGYRKLPLAKKLHNKILFTDAQAQKADWTTGFAAILGILGVGLGFWWADALAAVIISFSVLKDGFSNLKDAVLELMDRHPVTLEDKTKDDLVNEVAQLVNTWDWVEKAGVRFREHGMVYFGEIYIIPHQSKKTDFEKARNQLKNYHWKIHEVTLMEVREIPDYLVTAPNGGSRRNN</sequence>
<dbReference type="InterPro" id="IPR027469">
    <property type="entry name" value="Cation_efflux_TMD_sf"/>
</dbReference>
<dbReference type="NCBIfam" id="TIGR01297">
    <property type="entry name" value="CDF"/>
    <property type="match status" value="1"/>
</dbReference>
<keyword evidence="4 7" id="KW-0812">Transmembrane</keyword>
<accession>A0A953I0M1</accession>
<feature type="transmembrane region" description="Helical" evidence="7">
    <location>
        <begin position="87"/>
        <end position="108"/>
    </location>
</feature>
<dbReference type="Pfam" id="PF01545">
    <property type="entry name" value="Cation_efflux"/>
    <property type="match status" value="1"/>
</dbReference>
<evidence type="ECO:0000313" key="10">
    <source>
        <dbReference type="Proteomes" id="UP000753961"/>
    </source>
</evidence>
<dbReference type="Gene3D" id="1.20.1510.10">
    <property type="entry name" value="Cation efflux protein transmembrane domain"/>
    <property type="match status" value="1"/>
</dbReference>
<proteinExistence type="inferred from homology"/>
<organism evidence="9 10">
    <name type="scientific">Membranihabitans marinus</name>
    <dbReference type="NCBI Taxonomy" id="1227546"/>
    <lineage>
        <taxon>Bacteria</taxon>
        <taxon>Pseudomonadati</taxon>
        <taxon>Bacteroidota</taxon>
        <taxon>Saprospiria</taxon>
        <taxon>Saprospirales</taxon>
        <taxon>Saprospiraceae</taxon>
        <taxon>Membranihabitans</taxon>
    </lineage>
</organism>
<feature type="transmembrane region" description="Helical" evidence="7">
    <location>
        <begin position="120"/>
        <end position="144"/>
    </location>
</feature>
<keyword evidence="10" id="KW-1185">Reference proteome</keyword>
<evidence type="ECO:0000259" key="8">
    <source>
        <dbReference type="Pfam" id="PF01545"/>
    </source>
</evidence>
<evidence type="ECO:0000256" key="1">
    <source>
        <dbReference type="ARBA" id="ARBA00004141"/>
    </source>
</evidence>
<dbReference type="PANTHER" id="PTHR43840">
    <property type="entry name" value="MITOCHONDRIAL METAL TRANSPORTER 1-RELATED"/>
    <property type="match status" value="1"/>
</dbReference>
<feature type="transmembrane region" description="Helical" evidence="7">
    <location>
        <begin position="53"/>
        <end position="72"/>
    </location>
</feature>